<evidence type="ECO:0000313" key="2">
    <source>
        <dbReference type="Proteomes" id="UP001172386"/>
    </source>
</evidence>
<reference evidence="1" key="1">
    <citation type="submission" date="2022-10" db="EMBL/GenBank/DDBJ databases">
        <title>Culturing micro-colonial fungi from biological soil crusts in the Mojave desert and describing Neophaeococcomyces mojavensis, and introducing the new genera and species Taxawa tesnikishii.</title>
        <authorList>
            <person name="Kurbessoian T."/>
            <person name="Stajich J.E."/>
        </authorList>
    </citation>
    <scope>NUCLEOTIDE SEQUENCE</scope>
    <source>
        <strain evidence="1">JES_112</strain>
    </source>
</reference>
<gene>
    <name evidence="1" type="ORF">H2198_002103</name>
</gene>
<protein>
    <submittedName>
        <fullName evidence="1">Uncharacterized protein</fullName>
    </submittedName>
</protein>
<keyword evidence="2" id="KW-1185">Reference proteome</keyword>
<dbReference type="Proteomes" id="UP001172386">
    <property type="component" value="Unassembled WGS sequence"/>
</dbReference>
<dbReference type="EMBL" id="JAPDRQ010000025">
    <property type="protein sequence ID" value="KAJ9661159.1"/>
    <property type="molecule type" value="Genomic_DNA"/>
</dbReference>
<organism evidence="1 2">
    <name type="scientific">Neophaeococcomyces mojaviensis</name>
    <dbReference type="NCBI Taxonomy" id="3383035"/>
    <lineage>
        <taxon>Eukaryota</taxon>
        <taxon>Fungi</taxon>
        <taxon>Dikarya</taxon>
        <taxon>Ascomycota</taxon>
        <taxon>Pezizomycotina</taxon>
        <taxon>Eurotiomycetes</taxon>
        <taxon>Chaetothyriomycetidae</taxon>
        <taxon>Chaetothyriales</taxon>
        <taxon>Chaetothyriales incertae sedis</taxon>
        <taxon>Neophaeococcomyces</taxon>
    </lineage>
</organism>
<evidence type="ECO:0000313" key="1">
    <source>
        <dbReference type="EMBL" id="KAJ9661159.1"/>
    </source>
</evidence>
<proteinExistence type="predicted"/>
<name>A0ACC3AF25_9EURO</name>
<comment type="caution">
    <text evidence="1">The sequence shown here is derived from an EMBL/GenBank/DDBJ whole genome shotgun (WGS) entry which is preliminary data.</text>
</comment>
<accession>A0ACC3AF25</accession>
<sequence>MTFSGIALTSPPAEAYKEKLVKYATSENIWRYFCGTCGSHVGYHVTKENRWCVCPGNIDELLGSSKGKGLLEKYTCHEFVADTIDGGLASCIPDIPFYMEDDNGPPVKDLAQELAKVKPTSDQAQDQGKLEVACYCGGVRFSVGRPDQSSEKMPKVYCSFVHKNRAYIVMERIDGEEIPKAWSKLNEASRQSVKAQLKEMVDELRALPLPPDTGVESCVGGSLHDSRMARSSLRFGPFKTSQEFHRWLREDVQLYELTDQARDEDGQGTEDMVTKQDGPWPPPIFTHGDLNPFDILVRDGRVVAIIDWEFSG</sequence>